<gene>
    <name evidence="6" type="primary">LOC127353003</name>
</gene>
<reference evidence="6" key="2">
    <citation type="submission" date="2025-09" db="UniProtKB">
        <authorList>
            <consortium name="Ensembl"/>
        </authorList>
    </citation>
    <scope>IDENTIFICATION</scope>
</reference>
<dbReference type="PANTHER" id="PTHR14388">
    <property type="entry name" value="T CELL-SPECIFIC ADAPTER PROTEIN TSAD"/>
    <property type="match status" value="1"/>
</dbReference>
<feature type="domain" description="SH2" evidence="5">
    <location>
        <begin position="165"/>
        <end position="256"/>
    </location>
</feature>
<keyword evidence="4" id="KW-0732">Signal</keyword>
<name>A0A8C4I6A5_DICLA</name>
<dbReference type="Ensembl" id="ENSDLAT00005055384.2">
    <property type="protein sequence ID" value="ENSDLAP00005052032.1"/>
    <property type="gene ID" value="ENSDLAG00005022513.2"/>
</dbReference>
<evidence type="ECO:0000256" key="2">
    <source>
        <dbReference type="PROSITE-ProRule" id="PRU00191"/>
    </source>
</evidence>
<protein>
    <recommendedName>
        <fullName evidence="5">SH2 domain-containing protein</fullName>
    </recommendedName>
</protein>
<dbReference type="GeneID" id="127353003"/>
<dbReference type="Proteomes" id="UP000694389">
    <property type="component" value="Unassembled WGS sequence"/>
</dbReference>
<dbReference type="Pfam" id="PF00017">
    <property type="entry name" value="SH2"/>
    <property type="match status" value="1"/>
</dbReference>
<dbReference type="SUPFAM" id="SSF55550">
    <property type="entry name" value="SH2 domain"/>
    <property type="match status" value="1"/>
</dbReference>
<evidence type="ECO:0000313" key="7">
    <source>
        <dbReference type="Proteomes" id="UP000694389"/>
    </source>
</evidence>
<dbReference type="PRINTS" id="PR00401">
    <property type="entry name" value="SH2DOMAIN"/>
</dbReference>
<organism evidence="6 7">
    <name type="scientific">Dicentrarchus labrax</name>
    <name type="common">European seabass</name>
    <name type="synonym">Morone labrax</name>
    <dbReference type="NCBI Taxonomy" id="13489"/>
    <lineage>
        <taxon>Eukaryota</taxon>
        <taxon>Metazoa</taxon>
        <taxon>Chordata</taxon>
        <taxon>Craniata</taxon>
        <taxon>Vertebrata</taxon>
        <taxon>Euteleostomi</taxon>
        <taxon>Actinopterygii</taxon>
        <taxon>Neopterygii</taxon>
        <taxon>Teleostei</taxon>
        <taxon>Neoteleostei</taxon>
        <taxon>Acanthomorphata</taxon>
        <taxon>Eupercaria</taxon>
        <taxon>Moronidae</taxon>
        <taxon>Dicentrarchus</taxon>
    </lineage>
</organism>
<evidence type="ECO:0000256" key="4">
    <source>
        <dbReference type="SAM" id="SignalP"/>
    </source>
</evidence>
<dbReference type="PANTHER" id="PTHR14388:SF6">
    <property type="entry name" value="SH2 DOMAIN-CONTAINING PROTEIN 7"/>
    <property type="match status" value="1"/>
</dbReference>
<dbReference type="SMART" id="SM00252">
    <property type="entry name" value="SH2"/>
    <property type="match status" value="1"/>
</dbReference>
<evidence type="ECO:0000313" key="6">
    <source>
        <dbReference type="Ensembl" id="ENSDLAP00005052032.1"/>
    </source>
</evidence>
<feature type="region of interest" description="Disordered" evidence="3">
    <location>
        <begin position="284"/>
        <end position="328"/>
    </location>
</feature>
<accession>A0A8C4I6A5</accession>
<dbReference type="InterPro" id="IPR000980">
    <property type="entry name" value="SH2"/>
</dbReference>
<feature type="chain" id="PRO_5034770641" description="SH2 domain-containing protein" evidence="4">
    <location>
        <begin position="18"/>
        <end position="558"/>
    </location>
</feature>
<feature type="compositionally biased region" description="Polar residues" evidence="3">
    <location>
        <begin position="405"/>
        <end position="415"/>
    </location>
</feature>
<dbReference type="OrthoDB" id="6108017at2759"/>
<dbReference type="RefSeq" id="XP_051237892.1">
    <property type="nucleotide sequence ID" value="XM_051381932.1"/>
</dbReference>
<evidence type="ECO:0000259" key="5">
    <source>
        <dbReference type="PROSITE" id="PS50001"/>
    </source>
</evidence>
<dbReference type="GeneTree" id="ENSGT00940000160977"/>
<keyword evidence="1 2" id="KW-0727">SH2 domain</keyword>
<proteinExistence type="predicted"/>
<evidence type="ECO:0000256" key="3">
    <source>
        <dbReference type="SAM" id="MobiDB-lite"/>
    </source>
</evidence>
<dbReference type="OMA" id="KSPCIRT"/>
<feature type="region of interest" description="Disordered" evidence="3">
    <location>
        <begin position="353"/>
        <end position="490"/>
    </location>
</feature>
<reference evidence="6" key="1">
    <citation type="submission" date="2025-08" db="UniProtKB">
        <authorList>
            <consortium name="Ensembl"/>
        </authorList>
    </citation>
    <scope>IDENTIFICATION</scope>
</reference>
<dbReference type="InterPro" id="IPR036860">
    <property type="entry name" value="SH2_dom_sf"/>
</dbReference>
<dbReference type="Gene3D" id="3.30.505.10">
    <property type="entry name" value="SH2 domain"/>
    <property type="match status" value="1"/>
</dbReference>
<feature type="signal peptide" evidence="4">
    <location>
        <begin position="1"/>
        <end position="17"/>
    </location>
</feature>
<dbReference type="GO" id="GO:0005737">
    <property type="term" value="C:cytoplasm"/>
    <property type="evidence" value="ECO:0007669"/>
    <property type="project" value="TreeGrafter"/>
</dbReference>
<dbReference type="FunFam" id="3.30.505.10:FF:000059">
    <property type="entry name" value="hematopoietic SH2 domain-containing protein"/>
    <property type="match status" value="1"/>
</dbReference>
<evidence type="ECO:0000256" key="1">
    <source>
        <dbReference type="ARBA" id="ARBA00022999"/>
    </source>
</evidence>
<dbReference type="AlphaFoldDB" id="A0A8C4I6A5"/>
<keyword evidence="7" id="KW-1185">Reference proteome</keyword>
<dbReference type="PROSITE" id="PS50001">
    <property type="entry name" value="SH2"/>
    <property type="match status" value="1"/>
</dbReference>
<sequence length="558" mass="63471">MVTWWTTCVCEAASAAGWWCLSRCAGLRGFNCDKWVILPQLLTVQKLRSILMSAEMTPGSNHTLAFSRKGVERNCCDLHRQQKPRCEKICNFSGSRTKDQRQTKSPCLRTCLTFCFKDRARMEQREPPVDSHAEGTEGRLRELASKWFIDTQVPLIVHNGFFPTWFLGFITRKDAEEILREKELGCFLIRLSDKAIGYILSYKGRDRCRHFVINQSESGQFVVCGDTEGHNTVSNLIEYYKTSPIQPFGEYLTSSCFGALNEDLYDIIQVSPKEKPVTTLGAVRNVSKQQTDPAPVQPPTRPPKNNRTLEEVPPLPRRSRHLDIGPLNDQDKVLYAQLRKQSPREIPRFQHLCQDSLPGDYPGRAERSTTQDQNTRRYSPPAGPDSVYSELGLLDSKSRSLPLLDNSSDQEQSYRLSAPPHTPPRLSPKPGRQNTCYGPPPEKTDLCNRPSSSHSLEHMSDNAVYHLAGRPGSPHTTLSETRSEEQSDSVYAEVPGDAVIGRFTHARTYELVPGHEDTAEPQPNTYEPLEDIRPKHNHSWGLKNDKWKWLFPEVKRKW</sequence>